<comment type="caution">
    <text evidence="1">The sequence shown here is derived from an EMBL/GenBank/DDBJ whole genome shotgun (WGS) entry which is preliminary data.</text>
</comment>
<proteinExistence type="predicted"/>
<accession>A0ABW4F723</accession>
<dbReference type="Proteomes" id="UP001597114">
    <property type="component" value="Unassembled WGS sequence"/>
</dbReference>
<dbReference type="EMBL" id="JBHUCO010000054">
    <property type="protein sequence ID" value="MFD1522956.1"/>
    <property type="molecule type" value="Genomic_DNA"/>
</dbReference>
<evidence type="ECO:0000313" key="2">
    <source>
        <dbReference type="Proteomes" id="UP001597114"/>
    </source>
</evidence>
<reference evidence="2" key="1">
    <citation type="journal article" date="2019" name="Int. J. Syst. Evol. Microbiol.">
        <title>The Global Catalogue of Microorganisms (GCM) 10K type strain sequencing project: providing services to taxonomists for standard genome sequencing and annotation.</title>
        <authorList>
            <consortium name="The Broad Institute Genomics Platform"/>
            <consortium name="The Broad Institute Genome Sequencing Center for Infectious Disease"/>
            <person name="Wu L."/>
            <person name="Ma J."/>
        </authorList>
    </citation>
    <scope>NUCLEOTIDE SEQUENCE [LARGE SCALE GENOMIC DNA]</scope>
    <source>
        <strain evidence="2">CCM 7043</strain>
    </source>
</reference>
<evidence type="ECO:0000313" key="1">
    <source>
        <dbReference type="EMBL" id="MFD1522956.1"/>
    </source>
</evidence>
<sequence length="154" mass="16701">MGDAPVPEPLDRLAFLVGDLGGPEEVGSTRWAPAGAATAAVQGALHLDGRLLVQHQTQERDGAVAFRAVNVFMADPETAEVVMYSFDSIGYPPEPPARGTWQDGDLVLDRVTDRGAARTTYTPTADGYRWSKSYRPPDEDEWATLVEGRMRPTG</sequence>
<protein>
    <submittedName>
        <fullName evidence="1">DUF1579 domain-containing protein</fullName>
    </submittedName>
</protein>
<gene>
    <name evidence="1" type="ORF">ACFSJD_36090</name>
</gene>
<keyword evidence="2" id="KW-1185">Reference proteome</keyword>
<name>A0ABW4F723_9PSEU</name>
<organism evidence="1 2">
    <name type="scientific">Pseudonocardia yunnanensis</name>
    <dbReference type="NCBI Taxonomy" id="58107"/>
    <lineage>
        <taxon>Bacteria</taxon>
        <taxon>Bacillati</taxon>
        <taxon>Actinomycetota</taxon>
        <taxon>Actinomycetes</taxon>
        <taxon>Pseudonocardiales</taxon>
        <taxon>Pseudonocardiaceae</taxon>
        <taxon>Pseudonocardia</taxon>
    </lineage>
</organism>
<dbReference type="RefSeq" id="WP_344725024.1">
    <property type="nucleotide sequence ID" value="NZ_BAAAUS010000028.1"/>
</dbReference>